<sequence length="161" mass="17241">MELLSDLAQGLPLSPAGFSLSVHNAAAGLFSIARHDRASHSALAAGHGGVEHAVIEACGLLADGAPSVLLVVYDGVLPEVFHAFQDCQEQPFAWAWLMQPASGNAADTISLSWGNSDTQDVAATSTELQPGGLEVLAFYLRGDRELLHTVDSRRWRWERHA</sequence>
<protein>
    <submittedName>
        <fullName evidence="2">Beta-ketoacyl synthase, N-terminal domain protein</fullName>
    </submittedName>
</protein>
<evidence type="ECO:0000313" key="3">
    <source>
        <dbReference type="Proteomes" id="UP000071778"/>
    </source>
</evidence>
<accession>A0A127QJK9</accession>
<dbReference type="Proteomes" id="UP000071778">
    <property type="component" value="Chromosome"/>
</dbReference>
<feature type="domain" description="Beta-ketoacyl synthase-like N-terminal" evidence="1">
    <location>
        <begin position="1"/>
        <end position="158"/>
    </location>
</feature>
<reference evidence="2 3" key="1">
    <citation type="submission" date="2015-11" db="EMBL/GenBank/DDBJ databases">
        <title>Exploring the genomic traits of fungus-feeding bacterial genus Collimonas.</title>
        <authorList>
            <person name="Song C."/>
            <person name="Schmidt R."/>
            <person name="de Jager V."/>
            <person name="Krzyzanowska D."/>
            <person name="Jongedijk E."/>
            <person name="Cankar K."/>
            <person name="Beekwilder J."/>
            <person name="van Veen A."/>
            <person name="de Boer W."/>
            <person name="van Veen J.A."/>
            <person name="Garbeva P."/>
        </authorList>
    </citation>
    <scope>NUCLEOTIDE SEQUENCE [LARGE SCALE GENOMIC DNA]</scope>
    <source>
        <strain evidence="2 3">Ter282</strain>
    </source>
</reference>
<gene>
    <name evidence="2" type="ORF">CAter282_2519</name>
</gene>
<dbReference type="Pfam" id="PF13723">
    <property type="entry name" value="Ketoacyl-synt_2"/>
    <property type="match status" value="1"/>
</dbReference>
<dbReference type="EMBL" id="CP013235">
    <property type="protein sequence ID" value="AMP10258.1"/>
    <property type="molecule type" value="Genomic_DNA"/>
</dbReference>
<dbReference type="AlphaFoldDB" id="A0A127QJK9"/>
<name>A0A127QJK9_9BURK</name>
<dbReference type="PATRIC" id="fig|279058.18.peg.2485"/>
<evidence type="ECO:0000259" key="1">
    <source>
        <dbReference type="Pfam" id="PF13723"/>
    </source>
</evidence>
<organism evidence="2 3">
    <name type="scientific">Collimonas arenae</name>
    <dbReference type="NCBI Taxonomy" id="279058"/>
    <lineage>
        <taxon>Bacteria</taxon>
        <taxon>Pseudomonadati</taxon>
        <taxon>Pseudomonadota</taxon>
        <taxon>Betaproteobacteria</taxon>
        <taxon>Burkholderiales</taxon>
        <taxon>Oxalobacteraceae</taxon>
        <taxon>Collimonas</taxon>
    </lineage>
</organism>
<keyword evidence="3" id="KW-1185">Reference proteome</keyword>
<dbReference type="InterPro" id="IPR014030">
    <property type="entry name" value="Ketoacyl_synth_N"/>
</dbReference>
<evidence type="ECO:0000313" key="2">
    <source>
        <dbReference type="EMBL" id="AMP10258.1"/>
    </source>
</evidence>
<proteinExistence type="predicted"/>